<feature type="region of interest" description="Disordered" evidence="1">
    <location>
        <begin position="1082"/>
        <end position="1101"/>
    </location>
</feature>
<feature type="compositionally biased region" description="Basic and acidic residues" evidence="1">
    <location>
        <begin position="1524"/>
        <end position="1539"/>
    </location>
</feature>
<feature type="region of interest" description="Disordered" evidence="1">
    <location>
        <begin position="915"/>
        <end position="1071"/>
    </location>
</feature>
<accession>E1Z4I6</accession>
<dbReference type="InParanoid" id="E1Z4I6"/>
<dbReference type="KEGG" id="cvr:CHLNCDRAFT_49897"/>
<proteinExistence type="predicted"/>
<organism evidence="4">
    <name type="scientific">Chlorella variabilis</name>
    <name type="common">Green alga</name>
    <dbReference type="NCBI Taxonomy" id="554065"/>
    <lineage>
        <taxon>Eukaryota</taxon>
        <taxon>Viridiplantae</taxon>
        <taxon>Chlorophyta</taxon>
        <taxon>core chlorophytes</taxon>
        <taxon>Trebouxiophyceae</taxon>
        <taxon>Chlorellales</taxon>
        <taxon>Chlorellaceae</taxon>
        <taxon>Chlorella clade</taxon>
        <taxon>Chlorella</taxon>
    </lineage>
</organism>
<dbReference type="Gene3D" id="3.60.10.10">
    <property type="entry name" value="Endonuclease/exonuclease/phosphatase"/>
    <property type="match status" value="1"/>
</dbReference>
<evidence type="ECO:0000259" key="2">
    <source>
        <dbReference type="Pfam" id="PF03372"/>
    </source>
</evidence>
<dbReference type="InterPro" id="IPR036691">
    <property type="entry name" value="Endo/exonu/phosph_ase_sf"/>
</dbReference>
<feature type="compositionally biased region" description="Basic and acidic residues" evidence="1">
    <location>
        <begin position="1000"/>
        <end position="1009"/>
    </location>
</feature>
<evidence type="ECO:0000256" key="1">
    <source>
        <dbReference type="SAM" id="MobiDB-lite"/>
    </source>
</evidence>
<evidence type="ECO:0000313" key="4">
    <source>
        <dbReference type="Proteomes" id="UP000008141"/>
    </source>
</evidence>
<reference evidence="3 4" key="1">
    <citation type="journal article" date="2010" name="Plant Cell">
        <title>The Chlorella variabilis NC64A genome reveals adaptation to photosymbiosis, coevolution with viruses, and cryptic sex.</title>
        <authorList>
            <person name="Blanc G."/>
            <person name="Duncan G."/>
            <person name="Agarkova I."/>
            <person name="Borodovsky M."/>
            <person name="Gurnon J."/>
            <person name="Kuo A."/>
            <person name="Lindquist E."/>
            <person name="Lucas S."/>
            <person name="Pangilinan J."/>
            <person name="Polle J."/>
            <person name="Salamov A."/>
            <person name="Terry A."/>
            <person name="Yamada T."/>
            <person name="Dunigan D.D."/>
            <person name="Grigoriev I.V."/>
            <person name="Claverie J.M."/>
            <person name="Van Etten J.L."/>
        </authorList>
    </citation>
    <scope>NUCLEOTIDE SEQUENCE [LARGE SCALE GENOMIC DNA]</scope>
    <source>
        <strain evidence="3 4">NC64A</strain>
    </source>
</reference>
<dbReference type="Pfam" id="PF03372">
    <property type="entry name" value="Exo_endo_phos"/>
    <property type="match status" value="1"/>
</dbReference>
<feature type="region of interest" description="Disordered" evidence="1">
    <location>
        <begin position="1519"/>
        <end position="1559"/>
    </location>
</feature>
<dbReference type="GO" id="GO:0003824">
    <property type="term" value="F:catalytic activity"/>
    <property type="evidence" value="ECO:0007669"/>
    <property type="project" value="InterPro"/>
</dbReference>
<sequence length="1589" mass="169403">MYVVLFHTRVLSRAIVALSALKHPVSVISVRGTNGLVMLQTGSEQRATLRMKPEGVAVGLGCPRLPGLASHCCLSQHRPAAAAAAATAAAPTRAGAPAAGGMEAAAALLAAGAAGGALRAATAGAGVAACTPSCRCPMRRHHARRQATPIAGASTLRLPCSCSTTALVKRMKLLLSGDVEENPGPPPRQQQRVESWLGVSDAAATAIMGRIRYAAAQLERMPCDPELPQERPGHKWNHLAMRILASCVERILPPVDGIQGLLAGDVAGLPNSAGFDAYGSTYLSWLHPIPSLELKHTEGDGNCHLRSLLISVLGSEESGWVALRLRCLLHFLVNSARYHQAESGPGVASTDYGASVFTPLTKPASSLSGLASAIAASVLQCPILLFNPGHKMIPHRELESGYIPPLFVREGGYASKLPIIQMWAYCGGGAPVETTPWRPNHFEAGFLPTAAHYSALLSFLGRLANKLGTAPEALAEQLSVEVHGIAGNPSMAGTRAVVYIKDPALLSTVPFVKVECLPSPQAGVAARTPSCRCPMRRHHARRQATPIAGASTLRLPCSCSTTALVKRMKLLLSGDVEENPGPPPRQQQRVESWLGVSDAAATAIMGRIRYAAAQLERMPCDPELPQERPGHKWNHLAMRILASCVERILPPVDGIQGLLAGDVAGLPNSAGFDAYGSTYLSWLHPIPSLELKHTEGDGNCHLRSLLISVLGSEESGWVALRLRCLLHFLVNSARYHQAESGPGVASTDYGASVFTPLTKPASSLSGLASAIAASVLQCPILLFNPGHKMIPHRELESGYIPPLFVREGGYASKLPIIQMWAYCGGGAPVETTPWRPNHFEAGFLPTAAHYSALLSVTEQHDLHLQGYYEQGAGRDPGWAWDTQTRYELHQLPNESPERHLIEEVLTSVQNILAPRPAMARRGRQGASGGPGPKPSPTPFPPPPGKAAQPIGTMGDGPPPRLAQRHQTRLSVAAAQAIDIDRGTGSQQSPAPPTGKSLKRKCIDASEGRRKIAKKSTQQDTSRMRKKKGETPPSPSGSPGQRCTHTAMHQQSDRGTRQTSIQEAMGKAAQRAQAGLPLLAHHQRQARLSRASLPNRGKTRQAATTGETLMAELADPGVAAPLSASESATQAAPPGLDPEACAPAPGPVGEFKVATLNCMGGTTAEGAIEALVQRDPDALVLTELKINSRQQRKNVYRKLLHRGYKITMSVLPGGSLLSHAGQPGRGKAGVLVAMAKRHTTHNSLTPQTVPAQLQGYLGHVRLTPPAGRPLDIIGVYLPSDADEQHTRRAAGTYILEISRACAQQGRTLVLAGDWNATLRNADRSTGSQHHVDTAHRELAATCQLAPAGGIPADPTEPREPTYCQHVVGGQAVRSTIDDVLICLPTLPDEVTKWAPAPWQIPAAGGNSDHEPYEVRLPCSALGYVRPPPQTHVPFRSRTVFQQPMSIAELTGYRDAFEAAAHRGISCFARTATDWAGRLEQAHAMTMATTNVPEDYAATLQAKALHLLACVGLKSGKARTSLQHRLPAETGREPGESRESNKTGVEQGDMQRKQLTGHASKRVYDWQSGMAHWGETQRYGSMGWPNGSAER</sequence>
<feature type="compositionally biased region" description="Polar residues" evidence="1">
    <location>
        <begin position="1040"/>
        <end position="1049"/>
    </location>
</feature>
<keyword evidence="4" id="KW-1185">Reference proteome</keyword>
<dbReference type="EMBL" id="GL433836">
    <property type="protein sequence ID" value="EFN59066.1"/>
    <property type="molecule type" value="Genomic_DNA"/>
</dbReference>
<dbReference type="Proteomes" id="UP000008141">
    <property type="component" value="Unassembled WGS sequence"/>
</dbReference>
<dbReference type="GeneID" id="17358732"/>
<dbReference type="RefSeq" id="XP_005851168.1">
    <property type="nucleotide sequence ID" value="XM_005851106.1"/>
</dbReference>
<name>E1Z4I6_CHLVA</name>
<feature type="domain" description="Endonuclease/exonuclease/phosphatase" evidence="2">
    <location>
        <begin position="1153"/>
        <end position="1350"/>
    </location>
</feature>
<dbReference type="InterPro" id="IPR005135">
    <property type="entry name" value="Endo/exonuclease/phosphatase"/>
</dbReference>
<gene>
    <name evidence="3" type="ORF">CHLNCDRAFT_49897</name>
</gene>
<feature type="compositionally biased region" description="Pro residues" evidence="1">
    <location>
        <begin position="931"/>
        <end position="944"/>
    </location>
</feature>
<protein>
    <recommendedName>
        <fullName evidence="2">Endonuclease/exonuclease/phosphatase domain-containing protein</fullName>
    </recommendedName>
</protein>
<evidence type="ECO:0000313" key="3">
    <source>
        <dbReference type="EMBL" id="EFN59066.1"/>
    </source>
</evidence>
<dbReference type="SUPFAM" id="SSF56219">
    <property type="entry name" value="DNase I-like"/>
    <property type="match status" value="1"/>
</dbReference>